<feature type="domain" description="HTH luxR-type" evidence="4">
    <location>
        <begin position="159"/>
        <end position="224"/>
    </location>
</feature>
<dbReference type="EMBL" id="CP002546">
    <property type="protein sequence ID" value="ADY62036.1"/>
    <property type="molecule type" value="Genomic_DNA"/>
</dbReference>
<accession>F0SLD0</accession>
<protein>
    <submittedName>
        <fullName evidence="6">Two component transcriptional regulator, LuxR family</fullName>
    </submittedName>
</protein>
<dbReference type="PROSITE" id="PS50110">
    <property type="entry name" value="RESPONSE_REGULATORY"/>
    <property type="match status" value="1"/>
</dbReference>
<dbReference type="GO" id="GO:0006355">
    <property type="term" value="P:regulation of DNA-templated transcription"/>
    <property type="evidence" value="ECO:0007669"/>
    <property type="project" value="InterPro"/>
</dbReference>
<dbReference type="STRING" id="756272.Plabr_4464"/>
<name>F0SLD0_RUBBR</name>
<evidence type="ECO:0000259" key="5">
    <source>
        <dbReference type="PROSITE" id="PS50110"/>
    </source>
</evidence>
<dbReference type="PRINTS" id="PR00038">
    <property type="entry name" value="HTHLUXR"/>
</dbReference>
<dbReference type="SMART" id="SM00448">
    <property type="entry name" value="REC"/>
    <property type="match status" value="1"/>
</dbReference>
<gene>
    <name evidence="6" type="ordered locus">Plabr_4464</name>
</gene>
<keyword evidence="1 3" id="KW-0597">Phosphoprotein</keyword>
<dbReference type="InterPro" id="IPR001789">
    <property type="entry name" value="Sig_transdc_resp-reg_receiver"/>
</dbReference>
<dbReference type="Pfam" id="PF00196">
    <property type="entry name" value="GerE"/>
    <property type="match status" value="1"/>
</dbReference>
<dbReference type="PROSITE" id="PS50043">
    <property type="entry name" value="HTH_LUXR_2"/>
    <property type="match status" value="1"/>
</dbReference>
<keyword evidence="2" id="KW-0238">DNA-binding</keyword>
<dbReference type="CDD" id="cd17535">
    <property type="entry name" value="REC_NarL-like"/>
    <property type="match status" value="1"/>
</dbReference>
<dbReference type="PANTHER" id="PTHR43214:SF43">
    <property type="entry name" value="TWO-COMPONENT RESPONSE REGULATOR"/>
    <property type="match status" value="1"/>
</dbReference>
<feature type="domain" description="Response regulatory" evidence="5">
    <location>
        <begin position="17"/>
        <end position="133"/>
    </location>
</feature>
<dbReference type="SUPFAM" id="SSF52172">
    <property type="entry name" value="CheY-like"/>
    <property type="match status" value="1"/>
</dbReference>
<evidence type="ECO:0000313" key="7">
    <source>
        <dbReference type="Proteomes" id="UP000006860"/>
    </source>
</evidence>
<dbReference type="CDD" id="cd06170">
    <property type="entry name" value="LuxR_C_like"/>
    <property type="match status" value="1"/>
</dbReference>
<dbReference type="OrthoDB" id="9796655at2"/>
<dbReference type="Pfam" id="PF00072">
    <property type="entry name" value="Response_reg"/>
    <property type="match status" value="1"/>
</dbReference>
<dbReference type="AlphaFoldDB" id="F0SLD0"/>
<dbReference type="InterPro" id="IPR039420">
    <property type="entry name" value="WalR-like"/>
</dbReference>
<dbReference type="KEGG" id="pbs:Plabr_4464"/>
<keyword evidence="7" id="KW-1185">Reference proteome</keyword>
<evidence type="ECO:0000313" key="6">
    <source>
        <dbReference type="EMBL" id="ADY62036.1"/>
    </source>
</evidence>
<dbReference type="Gene3D" id="3.40.50.2300">
    <property type="match status" value="1"/>
</dbReference>
<dbReference type="eggNOG" id="COG2197">
    <property type="taxonomic scope" value="Bacteria"/>
</dbReference>
<dbReference type="SUPFAM" id="SSF46894">
    <property type="entry name" value="C-terminal effector domain of the bipartite response regulators"/>
    <property type="match status" value="1"/>
</dbReference>
<dbReference type="GO" id="GO:0003677">
    <property type="term" value="F:DNA binding"/>
    <property type="evidence" value="ECO:0007669"/>
    <property type="project" value="UniProtKB-KW"/>
</dbReference>
<reference evidence="7" key="1">
    <citation type="submission" date="2011-02" db="EMBL/GenBank/DDBJ databases">
        <title>The complete genome of Planctomyces brasiliensis DSM 5305.</title>
        <authorList>
            <person name="Lucas S."/>
            <person name="Copeland A."/>
            <person name="Lapidus A."/>
            <person name="Bruce D."/>
            <person name="Goodwin L."/>
            <person name="Pitluck S."/>
            <person name="Kyrpides N."/>
            <person name="Mavromatis K."/>
            <person name="Pagani I."/>
            <person name="Ivanova N."/>
            <person name="Ovchinnikova G."/>
            <person name="Lu M."/>
            <person name="Detter J.C."/>
            <person name="Han C."/>
            <person name="Land M."/>
            <person name="Hauser L."/>
            <person name="Markowitz V."/>
            <person name="Cheng J.-F."/>
            <person name="Hugenholtz P."/>
            <person name="Woyke T."/>
            <person name="Wu D."/>
            <person name="Tindall B."/>
            <person name="Pomrenke H.G."/>
            <person name="Brambilla E."/>
            <person name="Klenk H.-P."/>
            <person name="Eisen J.A."/>
        </authorList>
    </citation>
    <scope>NUCLEOTIDE SEQUENCE [LARGE SCALE GENOMIC DNA]</scope>
    <source>
        <strain evidence="7">ATCC 49424 / DSM 5305 / JCM 21570 / IAM 15109 / NBRC 103401 / IFAM 1448</strain>
    </source>
</reference>
<evidence type="ECO:0000259" key="4">
    <source>
        <dbReference type="PROSITE" id="PS50043"/>
    </source>
</evidence>
<evidence type="ECO:0000256" key="2">
    <source>
        <dbReference type="ARBA" id="ARBA00023125"/>
    </source>
</evidence>
<dbReference type="RefSeq" id="WP_013630741.1">
    <property type="nucleotide sequence ID" value="NC_015174.1"/>
</dbReference>
<sequence length="228" mass="25587">MVGVVTSEQRPATKTVRILLVDDHPVVRQGLRMMIEREGDMQVCGEANGMAEAMKSYFENKPEVVVVDISLHNGSGIELVKELIAHEENLKILVCSMHDESLFADRALHAGAKGYINKEEAMDKLIDAIRRVAAGRVYLSDQMTDRMLCRQVGAGDERPKSALETLSDRELEVFEQIGHGVTTRQIAEKLHLSPKTVETYRENIKHKLNLANATELTQHAVQWVLEEC</sequence>
<dbReference type="PANTHER" id="PTHR43214">
    <property type="entry name" value="TWO-COMPONENT RESPONSE REGULATOR"/>
    <property type="match status" value="1"/>
</dbReference>
<feature type="modified residue" description="4-aspartylphosphate" evidence="3">
    <location>
        <position position="68"/>
    </location>
</feature>
<organism evidence="6 7">
    <name type="scientific">Rubinisphaera brasiliensis (strain ATCC 49424 / DSM 5305 / JCM 21570 / IAM 15109 / NBRC 103401 / IFAM 1448)</name>
    <name type="common">Planctomyces brasiliensis</name>
    <dbReference type="NCBI Taxonomy" id="756272"/>
    <lineage>
        <taxon>Bacteria</taxon>
        <taxon>Pseudomonadati</taxon>
        <taxon>Planctomycetota</taxon>
        <taxon>Planctomycetia</taxon>
        <taxon>Planctomycetales</taxon>
        <taxon>Planctomycetaceae</taxon>
        <taxon>Rubinisphaera</taxon>
    </lineage>
</organism>
<dbReference type="HOGENOM" id="CLU_000445_90_1_0"/>
<dbReference type="InterPro" id="IPR011006">
    <property type="entry name" value="CheY-like_superfamily"/>
</dbReference>
<dbReference type="Proteomes" id="UP000006860">
    <property type="component" value="Chromosome"/>
</dbReference>
<dbReference type="InterPro" id="IPR058245">
    <property type="entry name" value="NreC/VraR/RcsB-like_REC"/>
</dbReference>
<proteinExistence type="predicted"/>
<evidence type="ECO:0000256" key="1">
    <source>
        <dbReference type="ARBA" id="ARBA00022553"/>
    </source>
</evidence>
<dbReference type="GO" id="GO:0000160">
    <property type="term" value="P:phosphorelay signal transduction system"/>
    <property type="evidence" value="ECO:0007669"/>
    <property type="project" value="InterPro"/>
</dbReference>
<evidence type="ECO:0000256" key="3">
    <source>
        <dbReference type="PROSITE-ProRule" id="PRU00169"/>
    </source>
</evidence>
<dbReference type="InterPro" id="IPR016032">
    <property type="entry name" value="Sig_transdc_resp-reg_C-effctor"/>
</dbReference>
<dbReference type="SMART" id="SM00421">
    <property type="entry name" value="HTH_LUXR"/>
    <property type="match status" value="1"/>
</dbReference>
<dbReference type="PROSITE" id="PS00622">
    <property type="entry name" value="HTH_LUXR_1"/>
    <property type="match status" value="1"/>
</dbReference>
<dbReference type="InterPro" id="IPR000792">
    <property type="entry name" value="Tscrpt_reg_LuxR_C"/>
</dbReference>